<comment type="caution">
    <text evidence="1">The sequence shown here is derived from an EMBL/GenBank/DDBJ whole genome shotgun (WGS) entry which is preliminary data.</text>
</comment>
<organism evidence="1 2">
    <name type="scientific">Thomasclavelia ramosa</name>
    <dbReference type="NCBI Taxonomy" id="1547"/>
    <lineage>
        <taxon>Bacteria</taxon>
        <taxon>Bacillati</taxon>
        <taxon>Bacillota</taxon>
        <taxon>Erysipelotrichia</taxon>
        <taxon>Erysipelotrichales</taxon>
        <taxon>Coprobacillaceae</taxon>
        <taxon>Thomasclavelia</taxon>
    </lineage>
</organism>
<dbReference type="EMBL" id="QUSL01000020">
    <property type="protein sequence ID" value="RGD83804.1"/>
    <property type="molecule type" value="Genomic_DNA"/>
</dbReference>
<accession>A0A3E3EBA9</accession>
<dbReference type="AlphaFoldDB" id="A0A3E3EBA9"/>
<sequence length="95" mass="11375">MKQYHVISAKNFGYESELGDETYDYFVFPSNKFSQSDVMSLFVSITKYTWKNNNEYPYTAYEYMGTQYCSDLYGKQYYQIIYNGLFDEDNVPYIP</sequence>
<reference evidence="1 2" key="1">
    <citation type="submission" date="2018-08" db="EMBL/GenBank/DDBJ databases">
        <title>A genome reference for cultivated species of the human gut microbiota.</title>
        <authorList>
            <person name="Zou Y."/>
            <person name="Xue W."/>
            <person name="Luo G."/>
        </authorList>
    </citation>
    <scope>NUCLEOTIDE SEQUENCE [LARGE SCALE GENOMIC DNA]</scope>
    <source>
        <strain evidence="1 2">OM06-4</strain>
    </source>
</reference>
<evidence type="ECO:0000313" key="1">
    <source>
        <dbReference type="EMBL" id="RGD83804.1"/>
    </source>
</evidence>
<dbReference type="GeneID" id="78228960"/>
<dbReference type="RefSeq" id="WP_008787744.1">
    <property type="nucleotide sequence ID" value="NZ_QUSL01000020.1"/>
</dbReference>
<proteinExistence type="predicted"/>
<protein>
    <submittedName>
        <fullName evidence="1">Uncharacterized protein</fullName>
    </submittedName>
</protein>
<dbReference type="Proteomes" id="UP000261032">
    <property type="component" value="Unassembled WGS sequence"/>
</dbReference>
<name>A0A3E3EBA9_9FIRM</name>
<evidence type="ECO:0000313" key="2">
    <source>
        <dbReference type="Proteomes" id="UP000261032"/>
    </source>
</evidence>
<gene>
    <name evidence="1" type="ORF">DXB93_12285</name>
</gene>